<protein>
    <submittedName>
        <fullName evidence="2">Uncharacterized protein</fullName>
    </submittedName>
</protein>
<dbReference type="OrthoDB" id="199981at2"/>
<dbReference type="RefSeq" id="WP_012420103.1">
    <property type="nucleotide sequence ID" value="NC_010655.1"/>
</dbReference>
<dbReference type="PaxDb" id="349741-Amuc_1062"/>
<dbReference type="EMBL" id="CP001071">
    <property type="protein sequence ID" value="ACD04888.1"/>
    <property type="molecule type" value="Genomic_DNA"/>
</dbReference>
<name>B2UR03_AKKM8</name>
<accession>B2UR03</accession>
<dbReference type="HOGENOM" id="CLU_1811706_0_0_0"/>
<dbReference type="KEGG" id="amu:Amuc_1062"/>
<gene>
    <name evidence="2" type="ordered locus">Amuc_1062</name>
</gene>
<dbReference type="Proteomes" id="UP000001031">
    <property type="component" value="Chromosome"/>
</dbReference>
<keyword evidence="3" id="KW-1185">Reference proteome</keyword>
<evidence type="ECO:0000256" key="1">
    <source>
        <dbReference type="SAM" id="MobiDB-lite"/>
    </source>
</evidence>
<dbReference type="AlphaFoldDB" id="B2UR03"/>
<evidence type="ECO:0000313" key="2">
    <source>
        <dbReference type="EMBL" id="ACD04888.1"/>
    </source>
</evidence>
<sequence length="142" mass="15445">MVRALRTGIMLLTLLLVVVGGTGMVSVCPCHEEIFIFSCSCHQDAAPCECHGDDVPRTGSSSPLAGHLCEHRQLEINDLTVPVPHAPLPQPYVIWQTLPDFHHLARPLLLTSQTSDSATPVPPDPFRNTGPTHEGFQLPLLI</sequence>
<proteinExistence type="predicted"/>
<evidence type="ECO:0000313" key="3">
    <source>
        <dbReference type="Proteomes" id="UP000001031"/>
    </source>
</evidence>
<dbReference type="STRING" id="349741.Amuc_1062"/>
<reference evidence="3" key="1">
    <citation type="journal article" date="2011" name="PLoS ONE">
        <title>The genome of Akkermansia muciniphila, a dedicated intestinal mucin degrader, and its use in exploring intestinal metagenomes.</title>
        <authorList>
            <person name="van Passel M.W."/>
            <person name="Kant R."/>
            <person name="Zoetendal E.G."/>
            <person name="Plugge C.M."/>
            <person name="Derrien M."/>
            <person name="Malfatti S.A."/>
            <person name="Chain P.S."/>
            <person name="Woyke T."/>
            <person name="Palva A."/>
            <person name="de Vos W.M."/>
            <person name="Smidt H."/>
        </authorList>
    </citation>
    <scope>NUCLEOTIDE SEQUENCE [LARGE SCALE GENOMIC DNA]</scope>
    <source>
        <strain evidence="3">ATCC BAA-835 / DSM 22959 / JCM 33894 / BCRC 81048 / CCUG 64013 / CIP 107961 / Muc</strain>
    </source>
</reference>
<organism evidence="2 3">
    <name type="scientific">Akkermansia muciniphila (strain ATCC BAA-835 / DSM 22959 / JCM 33894 / BCRC 81048 / CCUG 64013 / CIP 107961 / Muc)</name>
    <dbReference type="NCBI Taxonomy" id="349741"/>
    <lineage>
        <taxon>Bacteria</taxon>
        <taxon>Pseudomonadati</taxon>
        <taxon>Verrucomicrobiota</taxon>
        <taxon>Verrucomicrobiia</taxon>
        <taxon>Verrucomicrobiales</taxon>
        <taxon>Akkermansiaceae</taxon>
        <taxon>Akkermansia</taxon>
    </lineage>
</organism>
<feature type="region of interest" description="Disordered" evidence="1">
    <location>
        <begin position="113"/>
        <end position="134"/>
    </location>
</feature>